<proteinExistence type="inferred from homology"/>
<organism evidence="7 8">
    <name type="scientific">Ottowia cancrivicina</name>
    <dbReference type="NCBI Taxonomy" id="3040346"/>
    <lineage>
        <taxon>Bacteria</taxon>
        <taxon>Pseudomonadati</taxon>
        <taxon>Pseudomonadota</taxon>
        <taxon>Betaproteobacteria</taxon>
        <taxon>Burkholderiales</taxon>
        <taxon>Comamonadaceae</taxon>
        <taxon>Ottowia</taxon>
    </lineage>
</organism>
<name>A0AAW6RN67_9BURK</name>
<comment type="subcellular location">
    <subcellularLocation>
        <location evidence="4">Periplasm</location>
    </subcellularLocation>
</comment>
<dbReference type="InterPro" id="IPR005653">
    <property type="entry name" value="OstA-like_N"/>
</dbReference>
<accession>A0AAW6RN67</accession>
<dbReference type="RefSeq" id="WP_279524939.1">
    <property type="nucleotide sequence ID" value="NZ_JARVII010000025.1"/>
</dbReference>
<dbReference type="Pfam" id="PF03968">
    <property type="entry name" value="LptD_N"/>
    <property type="match status" value="1"/>
</dbReference>
<feature type="domain" description="Organic solvent tolerance-like N-terminal" evidence="6">
    <location>
        <begin position="40"/>
        <end position="158"/>
    </location>
</feature>
<dbReference type="InterPro" id="IPR052037">
    <property type="entry name" value="LPS_export_LptA"/>
</dbReference>
<keyword evidence="8" id="KW-1185">Reference proteome</keyword>
<feature type="chain" id="PRO_5043070077" description="Lipopolysaccharide export system protein LptA" evidence="4">
    <location>
        <begin position="21"/>
        <end position="205"/>
    </location>
</feature>
<dbReference type="EMBL" id="JARVII010000025">
    <property type="protein sequence ID" value="MDG9700159.1"/>
    <property type="molecule type" value="Genomic_DNA"/>
</dbReference>
<comment type="subunit">
    <text evidence="4">Component of the lipopolysaccharide transport and assembly complex.</text>
</comment>
<dbReference type="GO" id="GO:0017089">
    <property type="term" value="F:glycolipid transfer activity"/>
    <property type="evidence" value="ECO:0007669"/>
    <property type="project" value="TreeGrafter"/>
</dbReference>
<dbReference type="GO" id="GO:0043165">
    <property type="term" value="P:Gram-negative-bacterium-type cell outer membrane assembly"/>
    <property type="evidence" value="ECO:0007669"/>
    <property type="project" value="UniProtKB-UniRule"/>
</dbReference>
<dbReference type="AlphaFoldDB" id="A0AAW6RN67"/>
<keyword evidence="1 4" id="KW-0813">Transport</keyword>
<dbReference type="GO" id="GO:0015920">
    <property type="term" value="P:lipopolysaccharide transport"/>
    <property type="evidence" value="ECO:0007669"/>
    <property type="project" value="UniProtKB-UniRule"/>
</dbReference>
<dbReference type="GO" id="GO:0030288">
    <property type="term" value="C:outer membrane-bounded periplasmic space"/>
    <property type="evidence" value="ECO:0007669"/>
    <property type="project" value="TreeGrafter"/>
</dbReference>
<keyword evidence="3 4" id="KW-0574">Periplasm</keyword>
<evidence type="ECO:0000313" key="8">
    <source>
        <dbReference type="Proteomes" id="UP001237156"/>
    </source>
</evidence>
<dbReference type="Gene3D" id="2.60.450.10">
    <property type="entry name" value="Lipopolysaccharide (LPS) transport protein A like domain"/>
    <property type="match status" value="1"/>
</dbReference>
<evidence type="ECO:0000313" key="7">
    <source>
        <dbReference type="EMBL" id="MDG9700159.1"/>
    </source>
</evidence>
<protein>
    <recommendedName>
        <fullName evidence="4">Lipopolysaccharide export system protein LptA</fullName>
    </recommendedName>
</protein>
<evidence type="ECO:0000256" key="4">
    <source>
        <dbReference type="HAMAP-Rule" id="MF_01914"/>
    </source>
</evidence>
<evidence type="ECO:0000256" key="1">
    <source>
        <dbReference type="ARBA" id="ARBA00022448"/>
    </source>
</evidence>
<evidence type="ECO:0000256" key="3">
    <source>
        <dbReference type="ARBA" id="ARBA00022764"/>
    </source>
</evidence>
<comment type="function">
    <text evidence="4">Involved in the assembly of lipopolysaccharide (LPS). Required for the translocation of LPS from the inner membrane to the outer membrane.</text>
</comment>
<dbReference type="HAMAP" id="MF_01914">
    <property type="entry name" value="LPS_assembly_LptA"/>
    <property type="match status" value="1"/>
</dbReference>
<evidence type="ECO:0000256" key="5">
    <source>
        <dbReference type="SAM" id="MobiDB-lite"/>
    </source>
</evidence>
<dbReference type="NCBIfam" id="TIGR03002">
    <property type="entry name" value="outer_YhbN_LptA"/>
    <property type="match status" value="1"/>
</dbReference>
<gene>
    <name evidence="4 7" type="primary">lptA</name>
    <name evidence="7" type="ORF">QB898_10645</name>
</gene>
<dbReference type="Proteomes" id="UP001237156">
    <property type="component" value="Unassembled WGS sequence"/>
</dbReference>
<dbReference type="GO" id="GO:0001530">
    <property type="term" value="F:lipopolysaccharide binding"/>
    <property type="evidence" value="ECO:0007669"/>
    <property type="project" value="InterPro"/>
</dbReference>
<dbReference type="GO" id="GO:0009279">
    <property type="term" value="C:cell outer membrane"/>
    <property type="evidence" value="ECO:0007669"/>
    <property type="project" value="TreeGrafter"/>
</dbReference>
<sequence length="205" mass="21889" precursor="true">MPRLSVFSSPFSRLAPLAFAALLACAGAQAEKADRDQPMNIEADALRHEEKSQISTFTGHVVLTKGSILMRGARLQVQQAGDGQQSGTLTAEKGERAFFRQKRDGADEYIEGEAETIEYDSRADTVRLQGRARMRRLEGAKLADEVTGARITYNSVSGVYTVDGAPQGKAGKGERIRATLGPRGAGAQPAQPAALRGSSSLSKKP</sequence>
<feature type="region of interest" description="Disordered" evidence="5">
    <location>
        <begin position="162"/>
        <end position="205"/>
    </location>
</feature>
<dbReference type="PROSITE" id="PS51257">
    <property type="entry name" value="PROKAR_LIPOPROTEIN"/>
    <property type="match status" value="1"/>
</dbReference>
<evidence type="ECO:0000259" key="6">
    <source>
        <dbReference type="Pfam" id="PF03968"/>
    </source>
</evidence>
<reference evidence="7 8" key="1">
    <citation type="submission" date="2023-04" db="EMBL/GenBank/DDBJ databases">
        <title>Ottowia paracancer sp. nov., isolated from human stomach.</title>
        <authorList>
            <person name="Song Y."/>
        </authorList>
    </citation>
    <scope>NUCLEOTIDE SEQUENCE [LARGE SCALE GENOMIC DNA]</scope>
    <source>
        <strain evidence="7 8">10c7w1</strain>
    </source>
</reference>
<evidence type="ECO:0000256" key="2">
    <source>
        <dbReference type="ARBA" id="ARBA00022729"/>
    </source>
</evidence>
<comment type="caution">
    <text evidence="7">The sequence shown here is derived from an EMBL/GenBank/DDBJ whole genome shotgun (WGS) entry which is preliminary data.</text>
</comment>
<feature type="compositionally biased region" description="Low complexity" evidence="5">
    <location>
        <begin position="180"/>
        <end position="197"/>
    </location>
</feature>
<dbReference type="PANTHER" id="PTHR36504:SF1">
    <property type="entry name" value="LIPOPOLYSACCHARIDE EXPORT SYSTEM PROTEIN LPTA"/>
    <property type="match status" value="1"/>
</dbReference>
<keyword evidence="2 4" id="KW-0732">Signal</keyword>
<dbReference type="InterPro" id="IPR014340">
    <property type="entry name" value="LptA"/>
</dbReference>
<dbReference type="PANTHER" id="PTHR36504">
    <property type="entry name" value="LIPOPOLYSACCHARIDE EXPORT SYSTEM PROTEIN LPTA"/>
    <property type="match status" value="1"/>
</dbReference>
<comment type="similarity">
    <text evidence="4">Belongs to the LptA family.</text>
</comment>
<feature type="signal peptide" evidence="4">
    <location>
        <begin position="1"/>
        <end position="20"/>
    </location>
</feature>